<reference evidence="2" key="1">
    <citation type="submission" date="2023-06" db="EMBL/GenBank/DDBJ databases">
        <title>Reference genome for the Northern bat (Eptesicus nilssonii), a most northern bat species.</title>
        <authorList>
            <person name="Laine V.N."/>
            <person name="Pulliainen A.T."/>
            <person name="Lilley T.M."/>
        </authorList>
    </citation>
    <scope>NUCLEOTIDE SEQUENCE</scope>
    <source>
        <strain evidence="2">BLF_Eptnil</strain>
        <tissue evidence="2">Kidney</tissue>
    </source>
</reference>
<evidence type="ECO:0000256" key="1">
    <source>
        <dbReference type="SAM" id="MobiDB-lite"/>
    </source>
</evidence>
<organism evidence="2 3">
    <name type="scientific">Cnephaeus nilssonii</name>
    <name type="common">Northern bat</name>
    <name type="synonym">Eptesicus nilssonii</name>
    <dbReference type="NCBI Taxonomy" id="3371016"/>
    <lineage>
        <taxon>Eukaryota</taxon>
        <taxon>Metazoa</taxon>
        <taxon>Chordata</taxon>
        <taxon>Craniata</taxon>
        <taxon>Vertebrata</taxon>
        <taxon>Euteleostomi</taxon>
        <taxon>Mammalia</taxon>
        <taxon>Eutheria</taxon>
        <taxon>Laurasiatheria</taxon>
        <taxon>Chiroptera</taxon>
        <taxon>Yangochiroptera</taxon>
        <taxon>Vespertilionidae</taxon>
        <taxon>Cnephaeus</taxon>
    </lineage>
</organism>
<dbReference type="EMBL" id="JAULJE010000007">
    <property type="protein sequence ID" value="KAK1340870.1"/>
    <property type="molecule type" value="Genomic_DNA"/>
</dbReference>
<sequence>MGSLTGFCGPGSCGLAHPEEAMRVQGRLLMDIRHLRMPALASQGRVAGGVASERSQPPAQAPREVGRHPLVVSAGHSARLNSQSPSRTPGTSGGDDGFRLERRRKNTPRKGVENSPHSKAHGQLQNPDLNIKLQQGSKRETSQTNEDLAPGVTPCSCRQSTTSATEGSDSKQSTEDEEQEEDESDNKQPEVTWGMVKKTFMLRLKPHDGWYHESVSGTMA</sequence>
<dbReference type="AlphaFoldDB" id="A0AA40I0S9"/>
<keyword evidence="3" id="KW-1185">Reference proteome</keyword>
<accession>A0AA40I0S9</accession>
<feature type="compositionally biased region" description="Polar residues" evidence="1">
    <location>
        <begin position="156"/>
        <end position="167"/>
    </location>
</feature>
<gene>
    <name evidence="2" type="ORF">QTO34_017266</name>
</gene>
<comment type="caution">
    <text evidence="2">The sequence shown here is derived from an EMBL/GenBank/DDBJ whole genome shotgun (WGS) entry which is preliminary data.</text>
</comment>
<protein>
    <submittedName>
        <fullName evidence="2">Uncharacterized protein</fullName>
    </submittedName>
</protein>
<feature type="compositionally biased region" description="Polar residues" evidence="1">
    <location>
        <begin position="123"/>
        <end position="146"/>
    </location>
</feature>
<feature type="compositionally biased region" description="Polar residues" evidence="1">
    <location>
        <begin position="79"/>
        <end position="90"/>
    </location>
</feature>
<evidence type="ECO:0000313" key="3">
    <source>
        <dbReference type="Proteomes" id="UP001177744"/>
    </source>
</evidence>
<name>A0AA40I0S9_CNENI</name>
<feature type="region of interest" description="Disordered" evidence="1">
    <location>
        <begin position="46"/>
        <end position="192"/>
    </location>
</feature>
<proteinExistence type="predicted"/>
<evidence type="ECO:0000313" key="2">
    <source>
        <dbReference type="EMBL" id="KAK1340870.1"/>
    </source>
</evidence>
<dbReference type="Proteomes" id="UP001177744">
    <property type="component" value="Unassembled WGS sequence"/>
</dbReference>
<feature type="compositionally biased region" description="Acidic residues" evidence="1">
    <location>
        <begin position="175"/>
        <end position="184"/>
    </location>
</feature>